<accession>A0ABS7L6K5</accession>
<comment type="caution">
    <text evidence="1">The sequence shown here is derived from an EMBL/GenBank/DDBJ whole genome shotgun (WGS) entry which is preliminary data.</text>
</comment>
<protein>
    <submittedName>
        <fullName evidence="1">Transcriptional regulator</fullName>
    </submittedName>
</protein>
<gene>
    <name evidence="1" type="ORF">FLB61_05545</name>
</gene>
<dbReference type="RefSeq" id="WP_221919611.1">
    <property type="nucleotide sequence ID" value="NZ_CP173660.1"/>
</dbReference>
<dbReference type="InterPro" id="IPR010982">
    <property type="entry name" value="Lambda_DNA-bd_dom_sf"/>
</dbReference>
<dbReference type="Proteomes" id="UP000779049">
    <property type="component" value="Unassembled WGS sequence"/>
</dbReference>
<evidence type="ECO:0000313" key="1">
    <source>
        <dbReference type="EMBL" id="MBY0758557.1"/>
    </source>
</evidence>
<proteinExistence type="predicted"/>
<reference evidence="1 2" key="1">
    <citation type="journal article" date="2020" name="New Microbes New Infect">
        <title>Sellimonas caecigallum sp. nov., description and genome sequence of a new member of the Sellimonas genus isolated from the cecum of feral chicken.</title>
        <authorList>
            <person name="Wongkuna S."/>
            <person name="Ghimire S."/>
            <person name="Antony L."/>
            <person name="Chankhamhaengdecha S."/>
            <person name="Janvilisri T."/>
            <person name="Scaria J."/>
        </authorList>
    </citation>
    <scope>NUCLEOTIDE SEQUENCE [LARGE SCALE GENOMIC DNA]</scope>
    <source>
        <strain evidence="1 2">SW451</strain>
    </source>
</reference>
<dbReference type="SUPFAM" id="SSF47413">
    <property type="entry name" value="lambda repressor-like DNA-binding domains"/>
    <property type="match status" value="1"/>
</dbReference>
<evidence type="ECO:0000313" key="2">
    <source>
        <dbReference type="Proteomes" id="UP000779049"/>
    </source>
</evidence>
<name>A0ABS7L6K5_9FIRM</name>
<organism evidence="1 2">
    <name type="scientific">Sellimonas caecigallum</name>
    <dbReference type="NCBI Taxonomy" id="2592333"/>
    <lineage>
        <taxon>Bacteria</taxon>
        <taxon>Bacillati</taxon>
        <taxon>Bacillota</taxon>
        <taxon>Clostridia</taxon>
        <taxon>Lachnospirales</taxon>
        <taxon>Lachnospiraceae</taxon>
        <taxon>Sellimonas</taxon>
    </lineage>
</organism>
<keyword evidence="2" id="KW-1185">Reference proteome</keyword>
<sequence>MYRVLRGEMVKADISIRDLALEIGITERSLRNKINGVTAFTWNEVLEIRRIVSPATSLEELFKAS</sequence>
<dbReference type="EMBL" id="VIRV01000005">
    <property type="protein sequence ID" value="MBY0758557.1"/>
    <property type="molecule type" value="Genomic_DNA"/>
</dbReference>